<organism evidence="2 3">
    <name type="scientific">Canna indica</name>
    <name type="common">Indian-shot</name>
    <dbReference type="NCBI Taxonomy" id="4628"/>
    <lineage>
        <taxon>Eukaryota</taxon>
        <taxon>Viridiplantae</taxon>
        <taxon>Streptophyta</taxon>
        <taxon>Embryophyta</taxon>
        <taxon>Tracheophyta</taxon>
        <taxon>Spermatophyta</taxon>
        <taxon>Magnoliopsida</taxon>
        <taxon>Liliopsida</taxon>
        <taxon>Zingiberales</taxon>
        <taxon>Cannaceae</taxon>
        <taxon>Canna</taxon>
    </lineage>
</organism>
<evidence type="ECO:0000313" key="3">
    <source>
        <dbReference type="Proteomes" id="UP001327560"/>
    </source>
</evidence>
<name>A0AAQ3JQQ0_9LILI</name>
<sequence length="232" mass="25682">MSSPLDDISAPVIFSARRSLLLCRLLRSTIPLAVFFARSLPPVFSTRINRLPPSTGSLQYLYFCIFWLIDEANDSITLCYSGPSANNIFTQMLLYLISHYPDAMATVGLRALGAVTSEHILQAIRNGCRTVPISFTYRNSCRTVPIDRGLSSLHQARIARAIEGVLEKIPCCDHGEEFKIPPTYSDGPYPLKNKGDTQKSSSSPERESGTPLQKPSILLEVIIAELCYLISL</sequence>
<proteinExistence type="predicted"/>
<gene>
    <name evidence="2" type="ORF">Cni_G02283</name>
</gene>
<feature type="region of interest" description="Disordered" evidence="1">
    <location>
        <begin position="182"/>
        <end position="212"/>
    </location>
</feature>
<dbReference type="EMBL" id="CP136890">
    <property type="protein sequence ID" value="WOK93583.1"/>
    <property type="molecule type" value="Genomic_DNA"/>
</dbReference>
<dbReference type="Proteomes" id="UP001327560">
    <property type="component" value="Chromosome 1"/>
</dbReference>
<protein>
    <submittedName>
        <fullName evidence="2">Uncharacterized protein</fullName>
    </submittedName>
</protein>
<reference evidence="2 3" key="1">
    <citation type="submission" date="2023-10" db="EMBL/GenBank/DDBJ databases">
        <title>Chromosome-scale genome assembly provides insights into flower coloration mechanisms of Canna indica.</title>
        <authorList>
            <person name="Li C."/>
        </authorList>
    </citation>
    <scope>NUCLEOTIDE SEQUENCE [LARGE SCALE GENOMIC DNA]</scope>
    <source>
        <tissue evidence="2">Flower</tissue>
    </source>
</reference>
<evidence type="ECO:0000256" key="1">
    <source>
        <dbReference type="SAM" id="MobiDB-lite"/>
    </source>
</evidence>
<accession>A0AAQ3JQQ0</accession>
<keyword evidence="3" id="KW-1185">Reference proteome</keyword>
<evidence type="ECO:0000313" key="2">
    <source>
        <dbReference type="EMBL" id="WOK93583.1"/>
    </source>
</evidence>
<dbReference type="AlphaFoldDB" id="A0AAQ3JQQ0"/>